<reference evidence="2" key="1">
    <citation type="submission" date="2016-10" db="EMBL/GenBank/DDBJ databases">
        <authorList>
            <person name="Varghese N."/>
            <person name="Submissions S."/>
        </authorList>
    </citation>
    <scope>NUCLEOTIDE SEQUENCE [LARGE SCALE GENOMIC DNA]</scope>
    <source>
        <strain evidence="2">DSM 7481</strain>
    </source>
</reference>
<gene>
    <name evidence="1" type="ORF">SAMN04489710_102305</name>
</gene>
<protein>
    <submittedName>
        <fullName evidence="1">Uncharacterized protein</fullName>
    </submittedName>
</protein>
<dbReference type="Proteomes" id="UP000199517">
    <property type="component" value="Unassembled WGS sequence"/>
</dbReference>
<sequence>MQWHDSNSAFARTPASIMRPNNNAWKQLIA</sequence>
<evidence type="ECO:0000313" key="2">
    <source>
        <dbReference type="Proteomes" id="UP000199517"/>
    </source>
</evidence>
<name>A0A1I1SLQ1_9BURK</name>
<keyword evidence="2" id="KW-1185">Reference proteome</keyword>
<proteinExistence type="predicted"/>
<accession>A0A1I1SLQ1</accession>
<dbReference type="STRING" id="32040.SAMN04489710_102305"/>
<dbReference type="EMBL" id="FOMQ01000002">
    <property type="protein sequence ID" value="SFD47394.1"/>
    <property type="molecule type" value="Genomic_DNA"/>
</dbReference>
<dbReference type="AlphaFoldDB" id="A0A1I1SLQ1"/>
<evidence type="ECO:0000313" key="1">
    <source>
        <dbReference type="EMBL" id="SFD47394.1"/>
    </source>
</evidence>
<organism evidence="1 2">
    <name type="scientific">Paracidovorax konjaci</name>
    <dbReference type="NCBI Taxonomy" id="32040"/>
    <lineage>
        <taxon>Bacteria</taxon>
        <taxon>Pseudomonadati</taxon>
        <taxon>Pseudomonadota</taxon>
        <taxon>Betaproteobacteria</taxon>
        <taxon>Burkholderiales</taxon>
        <taxon>Comamonadaceae</taxon>
        <taxon>Paracidovorax</taxon>
    </lineage>
</organism>